<organism evidence="4 5">
    <name type="scientific">Plantibacter flavus</name>
    <dbReference type="NCBI Taxonomy" id="150123"/>
    <lineage>
        <taxon>Bacteria</taxon>
        <taxon>Bacillati</taxon>
        <taxon>Actinomycetota</taxon>
        <taxon>Actinomycetes</taxon>
        <taxon>Micrococcales</taxon>
        <taxon>Microbacteriaceae</taxon>
        <taxon>Plantibacter</taxon>
    </lineage>
</organism>
<dbReference type="EMBL" id="RKHL01000001">
    <property type="protein sequence ID" value="ROR80797.1"/>
    <property type="molecule type" value="Genomic_DNA"/>
</dbReference>
<dbReference type="GO" id="GO:0009253">
    <property type="term" value="P:peptidoglycan catabolic process"/>
    <property type="evidence" value="ECO:0007669"/>
    <property type="project" value="InterPro"/>
</dbReference>
<dbReference type="PROSITE" id="PS51904">
    <property type="entry name" value="GLYCOSYL_HYDROL_F25_2"/>
    <property type="match status" value="1"/>
</dbReference>
<evidence type="ECO:0000256" key="2">
    <source>
        <dbReference type="ARBA" id="ARBA00022801"/>
    </source>
</evidence>
<dbReference type="PANTHER" id="PTHR34135:SF2">
    <property type="entry name" value="LYSOZYME"/>
    <property type="match status" value="1"/>
</dbReference>
<dbReference type="RefSeq" id="WP_085511757.1">
    <property type="nucleotide sequence ID" value="NZ_FXAP01000003.1"/>
</dbReference>
<comment type="similarity">
    <text evidence="1">Belongs to the glycosyl hydrolase 25 family.</text>
</comment>
<dbReference type="GO" id="GO:0003796">
    <property type="term" value="F:lysozyme activity"/>
    <property type="evidence" value="ECO:0007669"/>
    <property type="project" value="InterPro"/>
</dbReference>
<dbReference type="InterPro" id="IPR002053">
    <property type="entry name" value="Glyco_hydro_25"/>
</dbReference>
<dbReference type="GO" id="GO:0016052">
    <property type="term" value="P:carbohydrate catabolic process"/>
    <property type="evidence" value="ECO:0007669"/>
    <property type="project" value="TreeGrafter"/>
</dbReference>
<gene>
    <name evidence="4" type="ORF">EDD42_0840</name>
</gene>
<keyword evidence="3" id="KW-0326">Glycosidase</keyword>
<dbReference type="SUPFAM" id="SSF51445">
    <property type="entry name" value="(Trans)glycosidases"/>
    <property type="match status" value="1"/>
</dbReference>
<sequence>MNRFWRRWWPLVVGAAGTLAIGGICAALVAMGLVRPNAILAASYAVRGVDVSSYQGEIDWDVLSAQPIDFAIMKATEGSGDQDERFAANWAGAQRAADETGLLIGAYHFLSFDSPAETQAQNIFDTVPVTAGALPITIDLECYADYCRTPPSAERVAAVLDPLLAALEEHYARPPIIYATMRYYDAFLAGSYERNPLWIRSVVTPPVLSGGRAWDLWQYTSRERMPGYVGKEEFIDVNVFDGSLRDLQALVGP</sequence>
<proteinExistence type="inferred from homology"/>
<keyword evidence="5" id="KW-1185">Reference proteome</keyword>
<dbReference type="PANTHER" id="PTHR34135">
    <property type="entry name" value="LYSOZYME"/>
    <property type="match status" value="1"/>
</dbReference>
<dbReference type="InterPro" id="IPR018077">
    <property type="entry name" value="Glyco_hydro_fam25_subgr"/>
</dbReference>
<protein>
    <submittedName>
        <fullName evidence="4">Lysozyme</fullName>
    </submittedName>
</protein>
<dbReference type="Gene3D" id="3.20.20.80">
    <property type="entry name" value="Glycosidases"/>
    <property type="match status" value="1"/>
</dbReference>
<dbReference type="AlphaFoldDB" id="A0A3N2BZX6"/>
<comment type="caution">
    <text evidence="4">The sequence shown here is derived from an EMBL/GenBank/DDBJ whole genome shotgun (WGS) entry which is preliminary data.</text>
</comment>
<dbReference type="GO" id="GO:0016998">
    <property type="term" value="P:cell wall macromolecule catabolic process"/>
    <property type="evidence" value="ECO:0007669"/>
    <property type="project" value="InterPro"/>
</dbReference>
<dbReference type="InterPro" id="IPR017853">
    <property type="entry name" value="GH"/>
</dbReference>
<dbReference type="Proteomes" id="UP000266915">
    <property type="component" value="Unassembled WGS sequence"/>
</dbReference>
<keyword evidence="2" id="KW-0378">Hydrolase</keyword>
<reference evidence="4 5" key="1">
    <citation type="submission" date="2018-11" db="EMBL/GenBank/DDBJ databases">
        <title>Sequencing the genomes of 1000 actinobacteria strains.</title>
        <authorList>
            <person name="Klenk H.-P."/>
        </authorList>
    </citation>
    <scope>NUCLEOTIDE SEQUENCE [LARGE SCALE GENOMIC DNA]</scope>
    <source>
        <strain evidence="4 5">DSM 14012</strain>
    </source>
</reference>
<dbReference type="Pfam" id="PF01183">
    <property type="entry name" value="Glyco_hydro_25"/>
    <property type="match status" value="1"/>
</dbReference>
<name>A0A3N2BZX6_9MICO</name>
<evidence type="ECO:0000313" key="5">
    <source>
        <dbReference type="Proteomes" id="UP000266915"/>
    </source>
</evidence>
<evidence type="ECO:0000313" key="4">
    <source>
        <dbReference type="EMBL" id="ROR80797.1"/>
    </source>
</evidence>
<accession>A0A3N2BZX6</accession>
<evidence type="ECO:0000256" key="3">
    <source>
        <dbReference type="ARBA" id="ARBA00023295"/>
    </source>
</evidence>
<evidence type="ECO:0000256" key="1">
    <source>
        <dbReference type="ARBA" id="ARBA00010646"/>
    </source>
</evidence>
<dbReference type="SMART" id="SM00641">
    <property type="entry name" value="Glyco_25"/>
    <property type="match status" value="1"/>
</dbReference>